<dbReference type="Proteomes" id="UP001064933">
    <property type="component" value="Chromosome"/>
</dbReference>
<evidence type="ECO:0000256" key="3">
    <source>
        <dbReference type="ARBA" id="ARBA00022691"/>
    </source>
</evidence>
<dbReference type="SUPFAM" id="SSF53335">
    <property type="entry name" value="S-adenosyl-L-methionine-dependent methyltransferases"/>
    <property type="match status" value="1"/>
</dbReference>
<name>A0ABY6AWR5_9BURK</name>
<reference evidence="5" key="1">
    <citation type="submission" date="2022-10" db="EMBL/GenBank/DDBJ databases">
        <title>Characterization and whole genome sequencing of a new Roseateles species, isolated from fresh water.</title>
        <authorList>
            <person name="Guliayeva D.Y."/>
            <person name="Akhremchuk A.E."/>
            <person name="Sikolenko M.A."/>
            <person name="Valentovich L.N."/>
            <person name="Sidarenka A.V."/>
        </authorList>
    </citation>
    <scope>NUCLEOTIDE SEQUENCE</scope>
    <source>
        <strain evidence="5">BIM B-1768</strain>
    </source>
</reference>
<evidence type="ECO:0000259" key="4">
    <source>
        <dbReference type="PROSITE" id="PS50123"/>
    </source>
</evidence>
<protein>
    <submittedName>
        <fullName evidence="5">Protein-glutamate O-methyltransferase CheR</fullName>
    </submittedName>
</protein>
<accession>A0ABY6AWR5</accession>
<dbReference type="InterPro" id="IPR000780">
    <property type="entry name" value="CheR_MeTrfase"/>
</dbReference>
<keyword evidence="6" id="KW-1185">Reference proteome</keyword>
<organism evidence="5 6">
    <name type="scientific">Roseateles amylovorans</name>
    <dbReference type="NCBI Taxonomy" id="2978473"/>
    <lineage>
        <taxon>Bacteria</taxon>
        <taxon>Pseudomonadati</taxon>
        <taxon>Pseudomonadota</taxon>
        <taxon>Betaproteobacteria</taxon>
        <taxon>Burkholderiales</taxon>
        <taxon>Sphaerotilaceae</taxon>
        <taxon>Roseateles</taxon>
    </lineage>
</organism>
<dbReference type="PANTHER" id="PTHR24422:SF19">
    <property type="entry name" value="CHEMOTAXIS PROTEIN METHYLTRANSFERASE"/>
    <property type="match status" value="1"/>
</dbReference>
<dbReference type="SMART" id="SM00138">
    <property type="entry name" value="MeTrc"/>
    <property type="match status" value="1"/>
</dbReference>
<feature type="domain" description="CheR-type methyltransferase" evidence="4">
    <location>
        <begin position="1"/>
        <end position="277"/>
    </location>
</feature>
<dbReference type="RefSeq" id="WP_261757092.1">
    <property type="nucleotide sequence ID" value="NZ_CP104562.2"/>
</dbReference>
<keyword evidence="2" id="KW-0808">Transferase</keyword>
<sequence>MTPPQAVDPLLMTRWRALLAARLGLQFDPRQERWLADRLVKLAGETEIASYLSRLEQHPRPADTDRLAAELTVGETFFFRHAEQFDALRLALLPAWMRRPHPPLRRLRALSAGCATGEEAYTLAITLHRAGLTTAGIDWEVTAFDLNPEAITKAGAARYGEWSLRATPPSWRDLWFRHEDTTWTPLPSLRQRVRFEQRQIAQPDAQFWAPGSFDVIFCRNMLMYLDGASLQSAVRHLTTALAPGGALFLGHAETLRGLTDDLALRQAQGCFFYQSRSTRETETGDTLWPFSPAPSPCLSVPPASSAAVPAHAAGAKSASPAQATISGPAPWADAWPMSAPGALEEDRASIPAARTGLLDEALLLVETGQINDGLRACAELMGGPAPAELQAEVYFIQALAMEERGELSAAEWHHQRAAAKDAAFAMPHLRLGLLARRRGEVVAARRELHHAHDLLARESTERLRRFGGGFERDALRQLCRAEIGGAQT</sequence>
<proteinExistence type="predicted"/>
<evidence type="ECO:0000313" key="6">
    <source>
        <dbReference type="Proteomes" id="UP001064933"/>
    </source>
</evidence>
<dbReference type="Pfam" id="PF01739">
    <property type="entry name" value="CheR"/>
    <property type="match status" value="1"/>
</dbReference>
<evidence type="ECO:0000313" key="5">
    <source>
        <dbReference type="EMBL" id="UXH77348.1"/>
    </source>
</evidence>
<dbReference type="InterPro" id="IPR022642">
    <property type="entry name" value="CheR_C"/>
</dbReference>
<dbReference type="CDD" id="cd02440">
    <property type="entry name" value="AdoMet_MTases"/>
    <property type="match status" value="1"/>
</dbReference>
<dbReference type="InterPro" id="IPR050903">
    <property type="entry name" value="Bact_Chemotaxis_MeTrfase"/>
</dbReference>
<evidence type="ECO:0000256" key="2">
    <source>
        <dbReference type="ARBA" id="ARBA00022679"/>
    </source>
</evidence>
<dbReference type="InterPro" id="IPR029063">
    <property type="entry name" value="SAM-dependent_MTases_sf"/>
</dbReference>
<keyword evidence="1" id="KW-0489">Methyltransferase</keyword>
<dbReference type="Gene3D" id="3.40.50.150">
    <property type="entry name" value="Vaccinia Virus protein VP39"/>
    <property type="match status" value="1"/>
</dbReference>
<gene>
    <name evidence="5" type="ORF">N4261_20420</name>
</gene>
<dbReference type="PANTHER" id="PTHR24422">
    <property type="entry name" value="CHEMOTAXIS PROTEIN METHYLTRANSFERASE"/>
    <property type="match status" value="1"/>
</dbReference>
<dbReference type="PRINTS" id="PR00996">
    <property type="entry name" value="CHERMTFRASE"/>
</dbReference>
<keyword evidence="3" id="KW-0949">S-adenosyl-L-methionine</keyword>
<dbReference type="PROSITE" id="PS50123">
    <property type="entry name" value="CHER"/>
    <property type="match status" value="1"/>
</dbReference>
<evidence type="ECO:0000256" key="1">
    <source>
        <dbReference type="ARBA" id="ARBA00022603"/>
    </source>
</evidence>
<dbReference type="EMBL" id="CP104562">
    <property type="protein sequence ID" value="UXH77348.1"/>
    <property type="molecule type" value="Genomic_DNA"/>
</dbReference>